<dbReference type="AlphaFoldDB" id="A0AAV4V6M8"/>
<organism evidence="1 2">
    <name type="scientific">Caerostris darwini</name>
    <dbReference type="NCBI Taxonomy" id="1538125"/>
    <lineage>
        <taxon>Eukaryota</taxon>
        <taxon>Metazoa</taxon>
        <taxon>Ecdysozoa</taxon>
        <taxon>Arthropoda</taxon>
        <taxon>Chelicerata</taxon>
        <taxon>Arachnida</taxon>
        <taxon>Araneae</taxon>
        <taxon>Araneomorphae</taxon>
        <taxon>Entelegynae</taxon>
        <taxon>Araneoidea</taxon>
        <taxon>Araneidae</taxon>
        <taxon>Caerostris</taxon>
    </lineage>
</organism>
<name>A0AAV4V6M8_9ARAC</name>
<comment type="caution">
    <text evidence="1">The sequence shown here is derived from an EMBL/GenBank/DDBJ whole genome shotgun (WGS) entry which is preliminary data.</text>
</comment>
<accession>A0AAV4V6M8</accession>
<keyword evidence="2" id="KW-1185">Reference proteome</keyword>
<dbReference type="Proteomes" id="UP001054837">
    <property type="component" value="Unassembled WGS sequence"/>
</dbReference>
<sequence length="109" mass="12281">MSLKAKEATYRGSSVPLLYRKEALFLQTSVEMDCLTINNMKGALRVSVVLFSRGREHACTPVCINPTCQESNHCRIVVRRSILPPLQPRVLGARHVQKFIDSDWEGTPL</sequence>
<evidence type="ECO:0000313" key="2">
    <source>
        <dbReference type="Proteomes" id="UP001054837"/>
    </source>
</evidence>
<reference evidence="1 2" key="1">
    <citation type="submission" date="2021-06" db="EMBL/GenBank/DDBJ databases">
        <title>Caerostris darwini draft genome.</title>
        <authorList>
            <person name="Kono N."/>
            <person name="Arakawa K."/>
        </authorList>
    </citation>
    <scope>NUCLEOTIDE SEQUENCE [LARGE SCALE GENOMIC DNA]</scope>
</reference>
<protein>
    <submittedName>
        <fullName evidence="1">Uncharacterized protein</fullName>
    </submittedName>
</protein>
<dbReference type="EMBL" id="BPLQ01012460">
    <property type="protein sequence ID" value="GIY65679.1"/>
    <property type="molecule type" value="Genomic_DNA"/>
</dbReference>
<proteinExistence type="predicted"/>
<evidence type="ECO:0000313" key="1">
    <source>
        <dbReference type="EMBL" id="GIY65679.1"/>
    </source>
</evidence>
<gene>
    <name evidence="1" type="ORF">CDAR_81871</name>
</gene>